<keyword evidence="1" id="KW-0472">Membrane</keyword>
<reference evidence="2 3" key="1">
    <citation type="submission" date="2019-03" db="EMBL/GenBank/DDBJ databases">
        <title>Genome sequence of Thiobacillaceae bacterium LSR1, a sulfur-oxidizing bacterium isolated from freshwater sediment.</title>
        <authorList>
            <person name="Li S."/>
        </authorList>
    </citation>
    <scope>NUCLEOTIDE SEQUENCE [LARGE SCALE GENOMIC DNA]</scope>
    <source>
        <strain evidence="2 3">LSR1</strain>
    </source>
</reference>
<protein>
    <submittedName>
        <fullName evidence="2">Uncharacterized protein</fullName>
    </submittedName>
</protein>
<comment type="caution">
    <text evidence="2">The sequence shown here is derived from an EMBL/GenBank/DDBJ whole genome shotgun (WGS) entry which is preliminary data.</text>
</comment>
<organism evidence="2 3">
    <name type="scientific">Parasulfuritortus cantonensis</name>
    <dbReference type="NCBI Taxonomy" id="2528202"/>
    <lineage>
        <taxon>Bacteria</taxon>
        <taxon>Pseudomonadati</taxon>
        <taxon>Pseudomonadota</taxon>
        <taxon>Betaproteobacteria</taxon>
        <taxon>Nitrosomonadales</taxon>
        <taxon>Thiobacillaceae</taxon>
        <taxon>Parasulfuritortus</taxon>
    </lineage>
</organism>
<keyword evidence="3" id="KW-1185">Reference proteome</keyword>
<gene>
    <name evidence="2" type="ORF">EZJ19_03540</name>
</gene>
<accession>A0A4R1BKS2</accession>
<keyword evidence="1" id="KW-1133">Transmembrane helix</keyword>
<feature type="transmembrane region" description="Helical" evidence="1">
    <location>
        <begin position="39"/>
        <end position="61"/>
    </location>
</feature>
<name>A0A4R1BKS2_9PROT</name>
<dbReference type="EMBL" id="SJZB01000013">
    <property type="protein sequence ID" value="TCJ17990.1"/>
    <property type="molecule type" value="Genomic_DNA"/>
</dbReference>
<proteinExistence type="predicted"/>
<dbReference type="Proteomes" id="UP000295443">
    <property type="component" value="Unassembled WGS sequence"/>
</dbReference>
<dbReference type="AlphaFoldDB" id="A0A4R1BKS2"/>
<evidence type="ECO:0000256" key="1">
    <source>
        <dbReference type="SAM" id="Phobius"/>
    </source>
</evidence>
<evidence type="ECO:0000313" key="2">
    <source>
        <dbReference type="EMBL" id="TCJ17990.1"/>
    </source>
</evidence>
<sequence>MAIQVLTQEEICEVAGGLSVSVDASPALTLDLVLSPTGLLSLVGSLLTGVLSLVTGLLCNLKLGC</sequence>
<evidence type="ECO:0000313" key="3">
    <source>
        <dbReference type="Proteomes" id="UP000295443"/>
    </source>
</evidence>
<dbReference type="RefSeq" id="WP_131444909.1">
    <property type="nucleotide sequence ID" value="NZ_SJZB01000013.1"/>
</dbReference>
<keyword evidence="1" id="KW-0812">Transmembrane</keyword>